<keyword evidence="17 28" id="KW-0862">Zinc</keyword>
<keyword evidence="15" id="KW-0688">Ribosomal frameshifting</keyword>
<dbReference type="Gene3D" id="6.10.250.390">
    <property type="match status" value="1"/>
</dbReference>
<evidence type="ECO:0000256" key="22">
    <source>
        <dbReference type="ARBA" id="ARBA00023086"/>
    </source>
</evidence>
<evidence type="ECO:0000256" key="21">
    <source>
        <dbReference type="ARBA" id="ARBA00023046"/>
    </source>
</evidence>
<dbReference type="Pfam" id="PF08705">
    <property type="entry name" value="Gag_p6"/>
    <property type="match status" value="1"/>
</dbReference>
<dbReference type="SUPFAM" id="SSF47836">
    <property type="entry name" value="Retroviral matrix proteins"/>
    <property type="match status" value="1"/>
</dbReference>
<dbReference type="Gene3D" id="4.10.60.10">
    <property type="entry name" value="Zinc finger, CCHC-type"/>
    <property type="match status" value="1"/>
</dbReference>
<dbReference type="GO" id="GO:0020002">
    <property type="term" value="C:host cell plasma membrane"/>
    <property type="evidence" value="ECO:0007669"/>
    <property type="project" value="UniProtKB-SubCell"/>
</dbReference>
<evidence type="ECO:0000256" key="4">
    <source>
        <dbReference type="ARBA" id="ARBA00022462"/>
    </source>
</evidence>
<dbReference type="SUPFAM" id="SSF47353">
    <property type="entry name" value="Retrovirus capsid dimerization domain-like"/>
    <property type="match status" value="1"/>
</dbReference>
<evidence type="ECO:0000256" key="20">
    <source>
        <dbReference type="ARBA" id="ARBA00022884"/>
    </source>
</evidence>
<dbReference type="GO" id="GO:0075523">
    <property type="term" value="P:viral translational frameshifting"/>
    <property type="evidence" value="ECO:0007669"/>
    <property type="project" value="UniProtKB-KW"/>
</dbReference>
<keyword evidence="16 27" id="KW-0863">Zinc-finger</keyword>
<dbReference type="SUPFAM" id="SSF47943">
    <property type="entry name" value="Retrovirus capsid protein, N-terminal core domain"/>
    <property type="match status" value="1"/>
</dbReference>
<dbReference type="PANTHER" id="PTHR40389">
    <property type="entry name" value="ENDOGENOUS RETROVIRUS GROUP K MEMBER 24 GAG POLYPROTEIN-RELATED"/>
    <property type="match status" value="1"/>
</dbReference>
<keyword evidence="18 28" id="KW-0946">Virion</keyword>
<dbReference type="FunFam" id="1.10.375.10:FF:000001">
    <property type="entry name" value="Gag polyprotein"/>
    <property type="match status" value="1"/>
</dbReference>
<gene>
    <name evidence="31" type="primary">gag</name>
</gene>
<dbReference type="PRINTS" id="PR00234">
    <property type="entry name" value="HIV1MATRIX"/>
</dbReference>
<keyword evidence="23" id="KW-0472">Membrane</keyword>
<keyword evidence="6" id="KW-0597">Phosphoprotein</keyword>
<dbReference type="GO" id="GO:0055036">
    <property type="term" value="C:virion membrane"/>
    <property type="evidence" value="ECO:0007669"/>
    <property type="project" value="UniProtKB-SubCell"/>
</dbReference>
<evidence type="ECO:0000256" key="18">
    <source>
        <dbReference type="ARBA" id="ARBA00022844"/>
    </source>
</evidence>
<evidence type="ECO:0000256" key="7">
    <source>
        <dbReference type="ARBA" id="ARBA00022561"/>
    </source>
</evidence>
<name>F2XY95_HV1</name>
<evidence type="ECO:0000256" key="1">
    <source>
        <dbReference type="ARBA" id="ARBA00004425"/>
    </source>
</evidence>
<dbReference type="InterPro" id="IPR008919">
    <property type="entry name" value="Retrov_capsid_N"/>
</dbReference>
<organismHost>
    <name type="scientific">Homo sapiens</name>
    <name type="common">Human</name>
    <dbReference type="NCBI Taxonomy" id="9606"/>
</organismHost>
<evidence type="ECO:0000256" key="28">
    <source>
        <dbReference type="RuleBase" id="RU004487"/>
    </source>
</evidence>
<organism evidence="31">
    <name type="scientific">Human immunodeficiency virus type 1</name>
    <name type="common">HIV-1</name>
    <dbReference type="NCBI Taxonomy" id="11676"/>
    <lineage>
        <taxon>Viruses</taxon>
        <taxon>Riboviria</taxon>
        <taxon>Pararnavirae</taxon>
        <taxon>Artverviricota</taxon>
        <taxon>Revtraviricetes</taxon>
        <taxon>Ortervirales</taxon>
        <taxon>Retroviridae</taxon>
        <taxon>Orthoretrovirinae</taxon>
        <taxon>Lentivirus</taxon>
        <taxon>Lentivirus humimdef1</taxon>
    </lineage>
</organism>
<dbReference type="EMBL" id="HQ696839">
    <property type="protein sequence ID" value="AEA02933.1"/>
    <property type="molecule type" value="Genomic_DNA"/>
</dbReference>
<evidence type="ECO:0000256" key="2">
    <source>
        <dbReference type="ARBA" id="ARBA00004560"/>
    </source>
</evidence>
<sequence>MGARASILRGGKLDKWEKIRLRPGGKKHYMLKHLVWASRELERFALNPGLLETSEGCQQIIKQLQPALKTGTEELQSLHNTVAVLYCLHAGIEVRDTKEALDKIEEEQNKSQQKTQPAKEAGKVSQNYPIVQNLQGQMVHQAISPRTLNAWVKVIEEKAFSPEIIPMFTALSEGATPQDLNTMLNTVGGHQAAMQMLKDTINEEAAEWDRMHPVHAGPIAPGQMREPRGSDIAGTTSTLQEQIAWMTSNPPVPVGDIYKRWIILGLNKIVRMYSPVSILDIRQGPKEPFRDYVDRFFKTLRAEQASQDVKNWMTDTLLVQNANPDCKTILRALGPGATLEEMMTACQGVGGPSHKARVLAEAMSQANSAAVLMQRGNFKGPKRIVKCFNCGKEGHIARNCRAPRKKGCWKCGKEGHQMKDCTERQANFLGKIWPSHKGRPGNFLQNRPEPTAPPAESFKFGETTPALKQEPKDRETLTSLRSLFGSDPLSQ</sequence>
<dbReference type="InterPro" id="IPR012344">
    <property type="entry name" value="Matrix_HIV/RSV_N"/>
</dbReference>
<accession>F2XY95</accession>
<dbReference type="GO" id="GO:0005198">
    <property type="term" value="F:structural molecule activity"/>
    <property type="evidence" value="ECO:0007669"/>
    <property type="project" value="InterPro"/>
</dbReference>
<dbReference type="SMART" id="SM00343">
    <property type="entry name" value="ZnF_C2HC"/>
    <property type="match status" value="2"/>
</dbReference>
<dbReference type="InterPro" id="IPR045345">
    <property type="entry name" value="Gag_p24_C"/>
</dbReference>
<dbReference type="InterPro" id="IPR036875">
    <property type="entry name" value="Znf_CCHC_sf"/>
</dbReference>
<dbReference type="PANTHER" id="PTHR40389:SF4">
    <property type="match status" value="1"/>
</dbReference>
<reference evidence="31" key="1">
    <citation type="journal article" date="2011" name="J. Virol.">
        <title>Influence of Gag-Protease-Mediated Replication Capacity on Disease Progression in Individuals Recently Infected with HIV-1 Subtype C.</title>
        <authorList>
            <person name="Wright J.K."/>
            <person name="Novitsky V."/>
            <person name="Brockman M.A."/>
            <person name="Brumme Z.L."/>
            <person name="Brumme C.J."/>
            <person name="Carlson J.M."/>
            <person name="Heckerman D."/>
            <person name="Wang B."/>
            <person name="Losina E."/>
            <person name="Leshwedi M."/>
            <person name="van der Stok M."/>
            <person name="Maphumulo L."/>
            <person name="Mkhwanazi N."/>
            <person name="Chonco F."/>
            <person name="Goulder P.J."/>
            <person name="Essex M."/>
            <person name="Walker B.D."/>
            <person name="Ndung'u T."/>
        </authorList>
    </citation>
    <scope>NUCLEOTIDE SEQUENCE</scope>
    <source>
        <strain evidence="31">OZ_078</strain>
    </source>
</reference>
<evidence type="ECO:0000256" key="19">
    <source>
        <dbReference type="ARBA" id="ARBA00022870"/>
    </source>
</evidence>
<dbReference type="Gene3D" id="1.10.1200.30">
    <property type="match status" value="1"/>
</dbReference>
<dbReference type="FunFam" id="1.10.1200.30:FF:000001">
    <property type="entry name" value="Gag polyprotein"/>
    <property type="match status" value="1"/>
</dbReference>
<evidence type="ECO:0000256" key="3">
    <source>
        <dbReference type="ARBA" id="ARBA00008364"/>
    </source>
</evidence>
<comment type="PTM">
    <molecule>Gag-Pol polyprotein</molecule>
    <text evidence="28">Specific enzymatic cleavages by the viral protease yield mature proteins.</text>
</comment>
<keyword evidence="12" id="KW-0519">Myristate</keyword>
<evidence type="ECO:0000256" key="8">
    <source>
        <dbReference type="ARBA" id="ARBA00022562"/>
    </source>
</evidence>
<evidence type="ECO:0000256" key="24">
    <source>
        <dbReference type="ARBA" id="ARBA00023200"/>
    </source>
</evidence>
<dbReference type="SUPFAM" id="SSF57756">
    <property type="entry name" value="Retrovirus zinc finger-like domains"/>
    <property type="match status" value="1"/>
</dbReference>
<dbReference type="FunFam" id="4.10.60.10:FF:000001">
    <property type="entry name" value="Gag polyprotein"/>
    <property type="match status" value="1"/>
</dbReference>
<evidence type="ECO:0000256" key="14">
    <source>
        <dbReference type="ARBA" id="ARBA00022737"/>
    </source>
</evidence>
<keyword evidence="14" id="KW-0677">Repeat</keyword>
<evidence type="ECO:0000256" key="9">
    <source>
        <dbReference type="ARBA" id="ARBA00022581"/>
    </source>
</evidence>
<dbReference type="GO" id="GO:0003723">
    <property type="term" value="F:RNA binding"/>
    <property type="evidence" value="ECO:0007669"/>
    <property type="project" value="UniProtKB-KW"/>
</dbReference>
<keyword evidence="5" id="KW-1032">Host cell membrane</keyword>
<dbReference type="Pfam" id="PF00607">
    <property type="entry name" value="Gag_p24"/>
    <property type="match status" value="1"/>
</dbReference>
<evidence type="ECO:0000256" key="13">
    <source>
        <dbReference type="ARBA" id="ARBA00022723"/>
    </source>
</evidence>
<comment type="similarity">
    <text evidence="3">Belongs to the primate lentivirus group gag polyprotein family.</text>
</comment>
<evidence type="ECO:0000256" key="23">
    <source>
        <dbReference type="ARBA" id="ARBA00023136"/>
    </source>
</evidence>
<keyword evidence="22 28" id="KW-0543">Viral nucleoprotein</keyword>
<comment type="subcellular location">
    <subcellularLocation>
        <location evidence="1">Host cell membrane</location>
        <topology evidence="1">Lipid-anchor</topology>
    </subcellularLocation>
    <subcellularLocation>
        <location evidence="2">Host endosome</location>
        <location evidence="2">Host multivesicular body</location>
    </subcellularLocation>
    <subcellularLocation>
        <location evidence="26">Virion membrane</location>
        <topology evidence="26">Lipid-anchor</topology>
    </subcellularLocation>
    <subcellularLocation>
        <location evidence="28">Virion</location>
    </subcellularLocation>
    <subcellularLocation>
        <location evidence="28">Host cytoplasm</location>
    </subcellularLocation>
    <subcellularLocation>
        <location evidence="28">Host nucleus</location>
    </subcellularLocation>
</comment>
<dbReference type="InterPro" id="IPR000071">
    <property type="entry name" value="Lentvrl_matrix_N"/>
</dbReference>
<keyword evidence="25" id="KW-0449">Lipoprotein</keyword>
<dbReference type="GO" id="GO:0019013">
    <property type="term" value="C:viral nucleocapsid"/>
    <property type="evidence" value="ECO:0007669"/>
    <property type="project" value="UniProtKB-KW"/>
</dbReference>
<evidence type="ECO:0000256" key="17">
    <source>
        <dbReference type="ARBA" id="ARBA00022833"/>
    </source>
</evidence>
<keyword evidence="9 28" id="KW-0945">Host-virus interaction</keyword>
<dbReference type="PROSITE" id="PS50158">
    <property type="entry name" value="ZF_CCHC"/>
    <property type="match status" value="2"/>
</dbReference>
<protein>
    <recommendedName>
        <fullName evidence="28">Gag polyprotein</fullName>
    </recommendedName>
    <component>
        <recommendedName>
            <fullName evidence="28">Matrix protein p17</fullName>
            <shortName evidence="28">MA</shortName>
        </recommendedName>
    </component>
</protein>
<keyword evidence="13 28" id="KW-0479">Metal-binding</keyword>
<dbReference type="Pfam" id="PF19317">
    <property type="entry name" value="Gag_p24_C"/>
    <property type="match status" value="1"/>
</dbReference>
<dbReference type="Pfam" id="PF00098">
    <property type="entry name" value="zf-CCHC"/>
    <property type="match status" value="2"/>
</dbReference>
<feature type="region of interest" description="Disordered" evidence="29">
    <location>
        <begin position="105"/>
        <end position="124"/>
    </location>
</feature>
<keyword evidence="24 28" id="KW-1035">Host cytoplasm</keyword>
<evidence type="ECO:0000256" key="12">
    <source>
        <dbReference type="ARBA" id="ARBA00022707"/>
    </source>
</evidence>
<dbReference type="InterPro" id="IPR050195">
    <property type="entry name" value="Primate_lentivir_Gag_pol-like"/>
</dbReference>
<dbReference type="GO" id="GO:0039702">
    <property type="term" value="P:viral budding via host ESCRT complex"/>
    <property type="evidence" value="ECO:0007669"/>
    <property type="project" value="UniProtKB-KW"/>
</dbReference>
<feature type="domain" description="CCHC-type" evidence="30">
    <location>
        <begin position="386"/>
        <end position="401"/>
    </location>
</feature>
<dbReference type="InterPro" id="IPR001878">
    <property type="entry name" value="Znf_CCHC"/>
</dbReference>
<evidence type="ECO:0000256" key="25">
    <source>
        <dbReference type="ARBA" id="ARBA00023288"/>
    </source>
</evidence>
<dbReference type="Pfam" id="PF00540">
    <property type="entry name" value="Gag_p17"/>
    <property type="match status" value="1"/>
</dbReference>
<keyword evidence="10" id="KW-1188">Viral release from host cell</keyword>
<evidence type="ECO:0000256" key="6">
    <source>
        <dbReference type="ARBA" id="ARBA00022553"/>
    </source>
</evidence>
<dbReference type="Gene3D" id="1.10.150.90">
    <property type="entry name" value="Immunodeficiency lentiviruses, gag gene matrix protein p17"/>
    <property type="match status" value="1"/>
</dbReference>
<dbReference type="GO" id="GO:0072494">
    <property type="term" value="C:host multivesicular body"/>
    <property type="evidence" value="ECO:0007669"/>
    <property type="project" value="UniProtKB-SubCell"/>
</dbReference>
<keyword evidence="20 28" id="KW-0694">RNA-binding</keyword>
<keyword evidence="8 28" id="KW-1048">Host nucleus</keyword>
<evidence type="ECO:0000256" key="11">
    <source>
        <dbReference type="ARBA" id="ARBA00022637"/>
    </source>
</evidence>
<dbReference type="GO" id="GO:0042025">
    <property type="term" value="C:host cell nucleus"/>
    <property type="evidence" value="ECO:0007669"/>
    <property type="project" value="UniProtKB-SubCell"/>
</dbReference>
<keyword evidence="4" id="KW-1187">Viral budding via the host ESCRT complexes</keyword>
<evidence type="ECO:0000256" key="15">
    <source>
        <dbReference type="ARBA" id="ARBA00022758"/>
    </source>
</evidence>
<comment type="subcellular location">
    <molecule>Matrix protein p17</molecule>
    <subcellularLocation>
        <location evidence="28">Virion membrane</location>
        <topology evidence="28">Lipid-anchor</topology>
    </subcellularLocation>
    <subcellularLocation>
        <location evidence="28">Host nucleus</location>
    </subcellularLocation>
    <subcellularLocation>
        <location evidence="28">Host cytoplasm</location>
    </subcellularLocation>
</comment>
<evidence type="ECO:0000256" key="29">
    <source>
        <dbReference type="SAM" id="MobiDB-lite"/>
    </source>
</evidence>
<dbReference type="Gene3D" id="1.20.5.760">
    <property type="entry name" value="Single helix bin"/>
    <property type="match status" value="1"/>
</dbReference>
<dbReference type="Gene3D" id="1.10.375.10">
    <property type="entry name" value="Human Immunodeficiency Virus Type 1 Capsid Protein"/>
    <property type="match status" value="1"/>
</dbReference>
<dbReference type="GO" id="GO:0008270">
    <property type="term" value="F:zinc ion binding"/>
    <property type="evidence" value="ECO:0007669"/>
    <property type="project" value="UniProtKB-KW"/>
</dbReference>
<feature type="region of interest" description="Disordered" evidence="29">
    <location>
        <begin position="435"/>
        <end position="491"/>
    </location>
</feature>
<evidence type="ECO:0000256" key="26">
    <source>
        <dbReference type="ARBA" id="ARBA00037826"/>
    </source>
</evidence>
<dbReference type="InterPro" id="IPR010999">
    <property type="entry name" value="Retrovr_matrix"/>
</dbReference>
<evidence type="ECO:0000256" key="10">
    <source>
        <dbReference type="ARBA" id="ARBA00022612"/>
    </source>
</evidence>
<evidence type="ECO:0000259" key="30">
    <source>
        <dbReference type="PROSITE" id="PS50158"/>
    </source>
</evidence>
<evidence type="ECO:0000256" key="5">
    <source>
        <dbReference type="ARBA" id="ARBA00022511"/>
    </source>
</evidence>
<feature type="domain" description="CCHC-type" evidence="30">
    <location>
        <begin position="408"/>
        <end position="423"/>
    </location>
</feature>
<evidence type="ECO:0000256" key="16">
    <source>
        <dbReference type="ARBA" id="ARBA00022771"/>
    </source>
</evidence>
<dbReference type="InterPro" id="IPR008916">
    <property type="entry name" value="Retrov_capsid_C"/>
</dbReference>
<proteinExistence type="inferred from homology"/>
<evidence type="ECO:0000313" key="31">
    <source>
        <dbReference type="EMBL" id="AEA02933.1"/>
    </source>
</evidence>
<keyword evidence="7 28" id="KW-0167">Capsid protein</keyword>
<keyword evidence="19" id="KW-1043">Host membrane</keyword>
<keyword evidence="21" id="KW-1039">Host endosome</keyword>
<evidence type="ECO:0000256" key="27">
    <source>
        <dbReference type="PROSITE-ProRule" id="PRU00047"/>
    </source>
</evidence>
<keyword evidence="11" id="KW-1198">Viral budding</keyword>
<dbReference type="InterPro" id="IPR014817">
    <property type="entry name" value="Gag_p6"/>
</dbReference>